<evidence type="ECO:0000313" key="2">
    <source>
        <dbReference type="EMBL" id="KIM24290.1"/>
    </source>
</evidence>
<keyword evidence="3" id="KW-1185">Reference proteome</keyword>
<protein>
    <submittedName>
        <fullName evidence="2">Uncharacterized protein</fullName>
    </submittedName>
</protein>
<name>A0A0C3AI16_SERVB</name>
<sequence length="120" mass="12553">MSDDCCGECCGACCFGCCAGSCTAITACIQQYCFGKTYGARGAGGPRGCCNCACFSIEDDAQDELAGSHKKKKKQSSEKHRDGTVTEQPKQKADMMSTQPTPDATSATPADPDHKTTAAY</sequence>
<evidence type="ECO:0000256" key="1">
    <source>
        <dbReference type="SAM" id="MobiDB-lite"/>
    </source>
</evidence>
<reference evidence="2 3" key="1">
    <citation type="submission" date="2014-04" db="EMBL/GenBank/DDBJ databases">
        <authorList>
            <consortium name="DOE Joint Genome Institute"/>
            <person name="Kuo A."/>
            <person name="Zuccaro A."/>
            <person name="Kohler A."/>
            <person name="Nagy L.G."/>
            <person name="Floudas D."/>
            <person name="Copeland A."/>
            <person name="Barry K.W."/>
            <person name="Cichocki N."/>
            <person name="Veneault-Fourrey C."/>
            <person name="LaButti K."/>
            <person name="Lindquist E.A."/>
            <person name="Lipzen A."/>
            <person name="Lundell T."/>
            <person name="Morin E."/>
            <person name="Murat C."/>
            <person name="Sun H."/>
            <person name="Tunlid A."/>
            <person name="Henrissat B."/>
            <person name="Grigoriev I.V."/>
            <person name="Hibbett D.S."/>
            <person name="Martin F."/>
            <person name="Nordberg H.P."/>
            <person name="Cantor M.N."/>
            <person name="Hua S.X."/>
        </authorList>
    </citation>
    <scope>NUCLEOTIDE SEQUENCE [LARGE SCALE GENOMIC DNA]</scope>
    <source>
        <strain evidence="2 3">MAFF 305830</strain>
    </source>
</reference>
<evidence type="ECO:0000313" key="3">
    <source>
        <dbReference type="Proteomes" id="UP000054097"/>
    </source>
</evidence>
<feature type="compositionally biased region" description="Polar residues" evidence="1">
    <location>
        <begin position="96"/>
        <end position="108"/>
    </location>
</feature>
<gene>
    <name evidence="2" type="ORF">M408DRAFT_331820</name>
</gene>
<reference evidence="3" key="2">
    <citation type="submission" date="2015-01" db="EMBL/GenBank/DDBJ databases">
        <title>Evolutionary Origins and Diversification of the Mycorrhizal Mutualists.</title>
        <authorList>
            <consortium name="DOE Joint Genome Institute"/>
            <consortium name="Mycorrhizal Genomics Consortium"/>
            <person name="Kohler A."/>
            <person name="Kuo A."/>
            <person name="Nagy L.G."/>
            <person name="Floudas D."/>
            <person name="Copeland A."/>
            <person name="Barry K.W."/>
            <person name="Cichocki N."/>
            <person name="Veneault-Fourrey C."/>
            <person name="LaButti K."/>
            <person name="Lindquist E.A."/>
            <person name="Lipzen A."/>
            <person name="Lundell T."/>
            <person name="Morin E."/>
            <person name="Murat C."/>
            <person name="Riley R."/>
            <person name="Ohm R."/>
            <person name="Sun H."/>
            <person name="Tunlid A."/>
            <person name="Henrissat B."/>
            <person name="Grigoriev I.V."/>
            <person name="Hibbett D.S."/>
            <person name="Martin F."/>
        </authorList>
    </citation>
    <scope>NUCLEOTIDE SEQUENCE [LARGE SCALE GENOMIC DNA]</scope>
    <source>
        <strain evidence="3">MAFF 305830</strain>
    </source>
</reference>
<dbReference type="Proteomes" id="UP000054097">
    <property type="component" value="Unassembled WGS sequence"/>
</dbReference>
<feature type="compositionally biased region" description="Basic and acidic residues" evidence="1">
    <location>
        <begin position="111"/>
        <end position="120"/>
    </location>
</feature>
<dbReference type="HOGENOM" id="CLU_2051088_0_0_1"/>
<proteinExistence type="predicted"/>
<dbReference type="AlphaFoldDB" id="A0A0C3AI16"/>
<accession>A0A0C3AI16</accession>
<feature type="region of interest" description="Disordered" evidence="1">
    <location>
        <begin position="65"/>
        <end position="120"/>
    </location>
</feature>
<feature type="compositionally biased region" description="Basic and acidic residues" evidence="1">
    <location>
        <begin position="75"/>
        <end position="93"/>
    </location>
</feature>
<dbReference type="EMBL" id="KN824325">
    <property type="protein sequence ID" value="KIM24290.1"/>
    <property type="molecule type" value="Genomic_DNA"/>
</dbReference>
<organism evidence="2 3">
    <name type="scientific">Serendipita vermifera MAFF 305830</name>
    <dbReference type="NCBI Taxonomy" id="933852"/>
    <lineage>
        <taxon>Eukaryota</taxon>
        <taxon>Fungi</taxon>
        <taxon>Dikarya</taxon>
        <taxon>Basidiomycota</taxon>
        <taxon>Agaricomycotina</taxon>
        <taxon>Agaricomycetes</taxon>
        <taxon>Sebacinales</taxon>
        <taxon>Serendipitaceae</taxon>
        <taxon>Serendipita</taxon>
    </lineage>
</organism>